<dbReference type="SUPFAM" id="SSF52047">
    <property type="entry name" value="RNI-like"/>
    <property type="match status" value="1"/>
</dbReference>
<reference evidence="1" key="1">
    <citation type="submission" date="2023-03" db="EMBL/GenBank/DDBJ databases">
        <title>Massive genome expansion in bonnet fungi (Mycena s.s.) driven by repeated elements and novel gene families across ecological guilds.</title>
        <authorList>
            <consortium name="Lawrence Berkeley National Laboratory"/>
            <person name="Harder C.B."/>
            <person name="Miyauchi S."/>
            <person name="Viragh M."/>
            <person name="Kuo A."/>
            <person name="Thoen E."/>
            <person name="Andreopoulos B."/>
            <person name="Lu D."/>
            <person name="Skrede I."/>
            <person name="Drula E."/>
            <person name="Henrissat B."/>
            <person name="Morin E."/>
            <person name="Kohler A."/>
            <person name="Barry K."/>
            <person name="LaButti K."/>
            <person name="Morin E."/>
            <person name="Salamov A."/>
            <person name="Lipzen A."/>
            <person name="Mereny Z."/>
            <person name="Hegedus B."/>
            <person name="Baldrian P."/>
            <person name="Stursova M."/>
            <person name="Weitz H."/>
            <person name="Taylor A."/>
            <person name="Grigoriev I.V."/>
            <person name="Nagy L.G."/>
            <person name="Martin F."/>
            <person name="Kauserud H."/>
        </authorList>
    </citation>
    <scope>NUCLEOTIDE SEQUENCE</scope>
    <source>
        <strain evidence="1">9284</strain>
    </source>
</reference>
<accession>A0AAD7FBP0</accession>
<name>A0AAD7FBP0_9AGAR</name>
<dbReference type="Proteomes" id="UP001221142">
    <property type="component" value="Unassembled WGS sequence"/>
</dbReference>
<gene>
    <name evidence="1" type="ORF">FB45DRAFT_1066853</name>
</gene>
<dbReference type="EMBL" id="JARKIF010000040">
    <property type="protein sequence ID" value="KAJ7609449.1"/>
    <property type="molecule type" value="Genomic_DNA"/>
</dbReference>
<dbReference type="Gene3D" id="3.80.10.10">
    <property type="entry name" value="Ribonuclease Inhibitor"/>
    <property type="match status" value="1"/>
</dbReference>
<evidence type="ECO:0008006" key="3">
    <source>
        <dbReference type="Google" id="ProtNLM"/>
    </source>
</evidence>
<dbReference type="InterPro" id="IPR032675">
    <property type="entry name" value="LRR_dom_sf"/>
</dbReference>
<sequence length="427" mass="47824">MLEMGEPRVWDAMSFDMLCLAEDGAQRVDSDVAWTMRELSPELVDQVMDAVSLLDGDRLRIASCGLVCRQWLPRSRFHVFQYLWLDASRLDSLLTLVETSSSPLLAIVHVVHLDLTVNPLFRLEHLTTLSSTCANLTCIRCTINSPPSEIVPQDFFLETCLPVLGSQCPALTRFELQPTYAETVPLGMITHILASLPALEVFVLLSDSNTIVPTGIVFNSIPARLQSLQLGRTRGICRLFEWLLSLPVLPKLKSLQWLAGPYADADWASLHAYSQRAGVALETLSFCSRTRYDSPDDLEPPPAILGHATKLRVLRLWAESTTRIIPILSSLTSHDLHSIRISLHLQSDHPIPYGEIDRLLARPQFQRLEAFRLEAKNTGLSVLDPPGNEVDTLMPLAYARGIIAFHPEAQEIPFFRKRVVDWSSLFG</sequence>
<dbReference type="AlphaFoldDB" id="A0AAD7FBP0"/>
<comment type="caution">
    <text evidence="1">The sequence shown here is derived from an EMBL/GenBank/DDBJ whole genome shotgun (WGS) entry which is preliminary data.</text>
</comment>
<evidence type="ECO:0000313" key="1">
    <source>
        <dbReference type="EMBL" id="KAJ7609449.1"/>
    </source>
</evidence>
<evidence type="ECO:0000313" key="2">
    <source>
        <dbReference type="Proteomes" id="UP001221142"/>
    </source>
</evidence>
<organism evidence="1 2">
    <name type="scientific">Roridomyces roridus</name>
    <dbReference type="NCBI Taxonomy" id="1738132"/>
    <lineage>
        <taxon>Eukaryota</taxon>
        <taxon>Fungi</taxon>
        <taxon>Dikarya</taxon>
        <taxon>Basidiomycota</taxon>
        <taxon>Agaricomycotina</taxon>
        <taxon>Agaricomycetes</taxon>
        <taxon>Agaricomycetidae</taxon>
        <taxon>Agaricales</taxon>
        <taxon>Marasmiineae</taxon>
        <taxon>Mycenaceae</taxon>
        <taxon>Roridomyces</taxon>
    </lineage>
</organism>
<keyword evidence="2" id="KW-1185">Reference proteome</keyword>
<protein>
    <recommendedName>
        <fullName evidence="3">F-box domain-containing protein</fullName>
    </recommendedName>
</protein>
<proteinExistence type="predicted"/>